<keyword evidence="2" id="KW-1185">Reference proteome</keyword>
<dbReference type="Proteomes" id="UP000184436">
    <property type="component" value="Unassembled WGS sequence"/>
</dbReference>
<reference evidence="1 2" key="1">
    <citation type="submission" date="2016-11" db="EMBL/GenBank/DDBJ databases">
        <authorList>
            <person name="Jaros S."/>
            <person name="Januszkiewicz K."/>
            <person name="Wedrychowicz H."/>
        </authorList>
    </citation>
    <scope>NUCLEOTIDE SEQUENCE [LARGE SCALE GENOMIC DNA]</scope>
    <source>
        <strain evidence="1 2">DSM 26883</strain>
    </source>
</reference>
<dbReference type="AlphaFoldDB" id="A0A1M5DCR5"/>
<evidence type="ECO:0000313" key="1">
    <source>
        <dbReference type="EMBL" id="SHF64843.1"/>
    </source>
</evidence>
<name>A0A1M5DCR5_9BACE</name>
<proteinExistence type="predicted"/>
<accession>A0A1M5DCR5</accession>
<dbReference type="EMBL" id="FQVD01000028">
    <property type="protein sequence ID" value="SHF64843.1"/>
    <property type="molecule type" value="Genomic_DNA"/>
</dbReference>
<protein>
    <submittedName>
        <fullName evidence="1">Uncharacterized protein</fullName>
    </submittedName>
</protein>
<evidence type="ECO:0000313" key="2">
    <source>
        <dbReference type="Proteomes" id="UP000184436"/>
    </source>
</evidence>
<gene>
    <name evidence="1" type="ORF">SAMN05444349_12832</name>
</gene>
<sequence>MFQIVLVQHLEKLPRVILFKMTMEFGTNFYGIAQFEMDELSHPATFRYIAQRMICSNVFHSRNFQFSLLGRTYLGALLQCISVIKKDVCVIH</sequence>
<organism evidence="1 2">
    <name type="scientific">Bacteroides faecichinchillae</name>
    <dbReference type="NCBI Taxonomy" id="871325"/>
    <lineage>
        <taxon>Bacteria</taxon>
        <taxon>Pseudomonadati</taxon>
        <taxon>Bacteroidota</taxon>
        <taxon>Bacteroidia</taxon>
        <taxon>Bacteroidales</taxon>
        <taxon>Bacteroidaceae</taxon>
        <taxon>Bacteroides</taxon>
    </lineage>
</organism>